<dbReference type="Pfam" id="PF24681">
    <property type="entry name" value="Kelch_KLHDC2_KLHL20_DRC7"/>
    <property type="match status" value="1"/>
</dbReference>
<gene>
    <name evidence="5" type="ORF">OKIOD_LOCUS13439</name>
</gene>
<dbReference type="InterPro" id="IPR000210">
    <property type="entry name" value="BTB/POZ_dom"/>
</dbReference>
<dbReference type="Proteomes" id="UP001158576">
    <property type="component" value="Chromosome 2"/>
</dbReference>
<dbReference type="SMART" id="SM00225">
    <property type="entry name" value="BTB"/>
    <property type="match status" value="1"/>
</dbReference>
<dbReference type="Pfam" id="PF00651">
    <property type="entry name" value="BTB"/>
    <property type="match status" value="1"/>
</dbReference>
<accession>A0ABN7SXQ4</accession>
<feature type="compositionally biased region" description="Basic and acidic residues" evidence="3">
    <location>
        <begin position="566"/>
        <end position="580"/>
    </location>
</feature>
<dbReference type="SMART" id="SM00612">
    <property type="entry name" value="Kelch"/>
    <property type="match status" value="4"/>
</dbReference>
<dbReference type="EMBL" id="OU015567">
    <property type="protein sequence ID" value="CAG5110258.1"/>
    <property type="molecule type" value="Genomic_DNA"/>
</dbReference>
<protein>
    <submittedName>
        <fullName evidence="5">Oidioi.mRNA.OKI2018_I69.chr2.g4674.t1.cds</fullName>
    </submittedName>
</protein>
<evidence type="ECO:0000256" key="1">
    <source>
        <dbReference type="ARBA" id="ARBA00022441"/>
    </source>
</evidence>
<feature type="domain" description="BTB" evidence="4">
    <location>
        <begin position="64"/>
        <end position="131"/>
    </location>
</feature>
<dbReference type="Gene3D" id="2.120.10.80">
    <property type="entry name" value="Kelch-type beta propeller"/>
    <property type="match status" value="1"/>
</dbReference>
<dbReference type="PIRSF" id="PIRSF037037">
    <property type="entry name" value="Kelch-like_protein_gigaxonin"/>
    <property type="match status" value="1"/>
</dbReference>
<dbReference type="SUPFAM" id="SSF117281">
    <property type="entry name" value="Kelch motif"/>
    <property type="match status" value="1"/>
</dbReference>
<evidence type="ECO:0000313" key="6">
    <source>
        <dbReference type="Proteomes" id="UP001158576"/>
    </source>
</evidence>
<dbReference type="InterPro" id="IPR011333">
    <property type="entry name" value="SKP1/BTB/POZ_sf"/>
</dbReference>
<dbReference type="SMART" id="SM00875">
    <property type="entry name" value="BACK"/>
    <property type="match status" value="1"/>
</dbReference>
<dbReference type="Gene3D" id="3.30.710.10">
    <property type="entry name" value="Potassium Channel Kv1.1, Chain A"/>
    <property type="match status" value="1"/>
</dbReference>
<reference evidence="5 6" key="1">
    <citation type="submission" date="2021-04" db="EMBL/GenBank/DDBJ databases">
        <authorList>
            <person name="Bliznina A."/>
        </authorList>
    </citation>
    <scope>NUCLEOTIDE SEQUENCE [LARGE SCALE GENOMIC DNA]</scope>
</reference>
<keyword evidence="2" id="KW-0677">Repeat</keyword>
<dbReference type="PANTHER" id="PTHR24412:SF272">
    <property type="entry name" value="KELCH-LIKE PROTEIN DIABLO"/>
    <property type="match status" value="1"/>
</dbReference>
<dbReference type="InterPro" id="IPR015915">
    <property type="entry name" value="Kelch-typ_b-propeller"/>
</dbReference>
<organism evidence="5 6">
    <name type="scientific">Oikopleura dioica</name>
    <name type="common">Tunicate</name>
    <dbReference type="NCBI Taxonomy" id="34765"/>
    <lineage>
        <taxon>Eukaryota</taxon>
        <taxon>Metazoa</taxon>
        <taxon>Chordata</taxon>
        <taxon>Tunicata</taxon>
        <taxon>Appendicularia</taxon>
        <taxon>Copelata</taxon>
        <taxon>Oikopleuridae</taxon>
        <taxon>Oikopleura</taxon>
    </lineage>
</organism>
<dbReference type="PANTHER" id="PTHR24412">
    <property type="entry name" value="KELCH PROTEIN"/>
    <property type="match status" value="1"/>
</dbReference>
<dbReference type="Gene3D" id="1.25.40.420">
    <property type="match status" value="1"/>
</dbReference>
<evidence type="ECO:0000313" key="5">
    <source>
        <dbReference type="EMBL" id="CAG5110258.1"/>
    </source>
</evidence>
<evidence type="ECO:0000259" key="4">
    <source>
        <dbReference type="PROSITE" id="PS50097"/>
    </source>
</evidence>
<proteinExistence type="predicted"/>
<dbReference type="InterPro" id="IPR017096">
    <property type="entry name" value="BTB-kelch_protein"/>
</dbReference>
<dbReference type="Pfam" id="PF07707">
    <property type="entry name" value="BACK"/>
    <property type="match status" value="1"/>
</dbReference>
<name>A0ABN7SXQ4_OIKDI</name>
<dbReference type="InterPro" id="IPR006652">
    <property type="entry name" value="Kelch_1"/>
</dbReference>
<dbReference type="InterPro" id="IPR011705">
    <property type="entry name" value="BACK"/>
</dbReference>
<evidence type="ECO:0000256" key="3">
    <source>
        <dbReference type="SAM" id="MobiDB-lite"/>
    </source>
</evidence>
<keyword evidence="1" id="KW-0880">Kelch repeat</keyword>
<keyword evidence="6" id="KW-1185">Reference proteome</keyword>
<evidence type="ECO:0000256" key="2">
    <source>
        <dbReference type="ARBA" id="ARBA00022737"/>
    </source>
</evidence>
<sequence>MAQPFPNLQKEIKVIEKAMTPKVEAEIFDSSKNPSDDKIEVFDAAHAGRMMKTFNDLRKNNLFTDVILSVAGKEFACHRAVLVAGSNYFRAMFCNDHRESKEMLVQINGLQSEVMEVLLTFLYTAKTTIDQSNVQMLLEAANLFQIDLLRRNCTTFMEKQLDPCNCLGMKHFADAHGLEKLSMDAEKMILEKFMEVMSHDEFKLMPKEVIVDVIKGDDLEVNDEVLVYRAVKSVAGDSIRFKPRKISSRLDVLVSIGGSDRVGGYNAPYVEAWNPLQRMWKQFAKLPNFTKTDYSVCQCKNMIIVTGGKMHNKEVWIYQINVDQWIKGAPLNTGRYGHRMASCQGSPYVIGGFGGPGTGSQPPERIDAVEKYDFFNNCWKDMCSMIEAVANPAVSAYNAKIFCFGGQFDMKGANNKLQIYDSITNQWSLGNRTLSPQNPVAAASACGSIWILGGETSEIFKYKPSTDEWSQMAITLPNHINHCEMTTVNNKIYFTGILTDHPDPLLNIWSFCPTKGEIDTACGQMERYTCMHGVVCITLDKPEEFMGAKKPNRRQHTRSNITESFDGSRRPSETPRYRDF</sequence>
<dbReference type="SUPFAM" id="SSF54695">
    <property type="entry name" value="POZ domain"/>
    <property type="match status" value="1"/>
</dbReference>
<dbReference type="PROSITE" id="PS50097">
    <property type="entry name" value="BTB"/>
    <property type="match status" value="1"/>
</dbReference>
<feature type="region of interest" description="Disordered" evidence="3">
    <location>
        <begin position="547"/>
        <end position="580"/>
    </location>
</feature>